<dbReference type="EMBL" id="CP111016">
    <property type="protein sequence ID" value="WAR04841.1"/>
    <property type="molecule type" value="Genomic_DNA"/>
</dbReference>
<keyword evidence="2" id="KW-0472">Membrane</keyword>
<keyword evidence="5" id="KW-1185">Reference proteome</keyword>
<evidence type="ECO:0000256" key="2">
    <source>
        <dbReference type="SAM" id="Phobius"/>
    </source>
</evidence>
<feature type="non-terminal residue" evidence="4">
    <location>
        <position position="451"/>
    </location>
</feature>
<keyword evidence="1" id="KW-0862">Zinc</keyword>
<feature type="active site" evidence="1">
    <location>
        <position position="304"/>
    </location>
</feature>
<feature type="binding site" evidence="1">
    <location>
        <position position="303"/>
    </location>
    <ligand>
        <name>Zn(2+)</name>
        <dbReference type="ChEBI" id="CHEBI:29105"/>
        <note>catalytic</note>
    </ligand>
</feature>
<feature type="binding site" evidence="1">
    <location>
        <position position="313"/>
    </location>
    <ligand>
        <name>Zn(2+)</name>
        <dbReference type="ChEBI" id="CHEBI:29105"/>
        <note>catalytic</note>
    </ligand>
</feature>
<keyword evidence="2" id="KW-1133">Transmembrane helix</keyword>
<keyword evidence="1" id="KW-0479">Metal-binding</keyword>
<evidence type="ECO:0000256" key="1">
    <source>
        <dbReference type="PROSITE-ProRule" id="PRU00276"/>
    </source>
</evidence>
<organism evidence="4 5">
    <name type="scientific">Mya arenaria</name>
    <name type="common">Soft-shell clam</name>
    <dbReference type="NCBI Taxonomy" id="6604"/>
    <lineage>
        <taxon>Eukaryota</taxon>
        <taxon>Metazoa</taxon>
        <taxon>Spiralia</taxon>
        <taxon>Lophotrochozoa</taxon>
        <taxon>Mollusca</taxon>
        <taxon>Bivalvia</taxon>
        <taxon>Autobranchia</taxon>
        <taxon>Heteroconchia</taxon>
        <taxon>Euheterodonta</taxon>
        <taxon>Imparidentia</taxon>
        <taxon>Neoheterodontei</taxon>
        <taxon>Myida</taxon>
        <taxon>Myoidea</taxon>
        <taxon>Myidae</taxon>
        <taxon>Mya</taxon>
    </lineage>
</organism>
<feature type="transmembrane region" description="Helical" evidence="2">
    <location>
        <begin position="14"/>
        <end position="37"/>
    </location>
</feature>
<dbReference type="SUPFAM" id="SSF55486">
    <property type="entry name" value="Metalloproteases ('zincins'), catalytic domain"/>
    <property type="match status" value="1"/>
</dbReference>
<evidence type="ECO:0000313" key="5">
    <source>
        <dbReference type="Proteomes" id="UP001164746"/>
    </source>
</evidence>
<dbReference type="InterPro" id="IPR024079">
    <property type="entry name" value="MetalloPept_cat_dom_sf"/>
</dbReference>
<evidence type="ECO:0000313" key="4">
    <source>
        <dbReference type="EMBL" id="WAR04841.1"/>
    </source>
</evidence>
<dbReference type="PROSITE" id="PS50215">
    <property type="entry name" value="ADAM_MEPRO"/>
    <property type="match status" value="1"/>
</dbReference>
<reference evidence="4" key="1">
    <citation type="submission" date="2022-11" db="EMBL/GenBank/DDBJ databases">
        <title>Centuries of genome instability and evolution in soft-shell clam transmissible cancer (bioRxiv).</title>
        <authorList>
            <person name="Hart S.F.M."/>
            <person name="Yonemitsu M.A."/>
            <person name="Giersch R.M."/>
            <person name="Beal B.F."/>
            <person name="Arriagada G."/>
            <person name="Davis B.W."/>
            <person name="Ostrander E.A."/>
            <person name="Goff S.P."/>
            <person name="Metzger M.J."/>
        </authorList>
    </citation>
    <scope>NUCLEOTIDE SEQUENCE</scope>
    <source>
        <strain evidence="4">MELC-2E11</strain>
        <tissue evidence="4">Siphon/mantle</tissue>
    </source>
</reference>
<comment type="caution">
    <text evidence="1">Lacks conserved residue(s) required for the propagation of feature annotation.</text>
</comment>
<name>A0ABY7ECG6_MYAAR</name>
<dbReference type="PANTHER" id="PTHR11905">
    <property type="entry name" value="ADAM A DISINTEGRIN AND METALLOPROTEASE DOMAIN"/>
    <property type="match status" value="1"/>
</dbReference>
<feature type="binding site" evidence="1">
    <location>
        <position position="307"/>
    </location>
    <ligand>
        <name>Zn(2+)</name>
        <dbReference type="ChEBI" id="CHEBI:29105"/>
        <note>catalytic</note>
    </ligand>
</feature>
<keyword evidence="2" id="KW-0812">Transmembrane</keyword>
<dbReference type="Proteomes" id="UP001164746">
    <property type="component" value="Chromosome 5"/>
</dbReference>
<dbReference type="PANTHER" id="PTHR11905:SF159">
    <property type="entry name" value="ADAM METALLOPROTEASE"/>
    <property type="match status" value="1"/>
</dbReference>
<proteinExistence type="predicted"/>
<dbReference type="Pfam" id="PF01421">
    <property type="entry name" value="Reprolysin"/>
    <property type="match status" value="1"/>
</dbReference>
<sequence length="451" mass="49292">MGCGKESVPGGGTYVSWAPCMVAGFSSFTSGLSDFLFMQKKTHLRIPGIPQNDVRNSTLDTTGYKSAWVNESRHERGPRYLCIYVHHPDCPAQQVEGLTRVINMRAVFGLALVAVLTLQLVHGKMPNGRRCKVNFQSAQRNRFRKENSLPAELSFSMEVEGQGKYDLDLVLNPRMDLPAATEDNESRFLHRQERKRFYDRNLGDNDAAQNEAVLYVTLLANEMNVFYSSVKEASGGNLDLYVFPSDVVYPQAGTNFAWSGDYVTGDVIDTEGYAYLSTVCRPTTFRYSINEFASYNVAPVAAHELGHALGSSHDSSSNNCPSYVNVMSPYLGTPSGSSVDNFYKFSTCSANYFTAHLDRYPSCSVNTGGLTDEQFEAAFCSGLLGQRDSSLDLQCKRRTRNPDSTACSLSVSGDAGCYSSGQVSCRTSPGGSCSTSLSTYVWNGTPCGSGT</sequence>
<feature type="domain" description="Peptidase M12B" evidence="3">
    <location>
        <begin position="269"/>
        <end position="360"/>
    </location>
</feature>
<evidence type="ECO:0000259" key="3">
    <source>
        <dbReference type="PROSITE" id="PS50215"/>
    </source>
</evidence>
<gene>
    <name evidence="4" type="ORF">MAR_020210</name>
</gene>
<protein>
    <submittedName>
        <fullName evidence="4">VM3E2-like protein</fullName>
    </submittedName>
</protein>
<dbReference type="InterPro" id="IPR001590">
    <property type="entry name" value="Peptidase_M12B"/>
</dbReference>
<feature type="transmembrane region" description="Helical" evidence="2">
    <location>
        <begin position="102"/>
        <end position="121"/>
    </location>
</feature>
<accession>A0ABY7ECG6</accession>
<dbReference type="Gene3D" id="3.40.390.10">
    <property type="entry name" value="Collagenase (Catalytic Domain)"/>
    <property type="match status" value="1"/>
</dbReference>